<sequence>MTPTFESLAAHCGIALPPMLTRLLTDRRTRYGANREDWQANWREYTLRAQPLLSSVYDFEWIDAAKAERIVEEWLHPRFQDGRAFLPFAISGAGDAYCLMRNAAGDTAGAGMVWHDRGDSAMEAASFEQFVFARLVESALDFEHLLDDFSPAQARDCVLADFAAAAAYLPEAAADALRALAAAAEPVEDDSTGMIGEGVAAQALSIYPAFQFPRFVVVPRWECE</sequence>
<evidence type="ECO:0008006" key="3">
    <source>
        <dbReference type="Google" id="ProtNLM"/>
    </source>
</evidence>
<name>A0A3N2RIU6_LYSEN</name>
<protein>
    <recommendedName>
        <fullName evidence="3">SMI1/KNR4 family protein</fullName>
    </recommendedName>
</protein>
<evidence type="ECO:0000313" key="1">
    <source>
        <dbReference type="EMBL" id="ROU07281.1"/>
    </source>
</evidence>
<reference evidence="1 2" key="1">
    <citation type="submission" date="2018-10" db="EMBL/GenBank/DDBJ databases">
        <title>The genome of Lysobacter enzymogenes OH11.</title>
        <authorList>
            <person name="Liu F."/>
            <person name="Zhao Y."/>
            <person name="Qian G."/>
            <person name="Chen Y."/>
            <person name="Xu H."/>
        </authorList>
    </citation>
    <scope>NUCLEOTIDE SEQUENCE [LARGE SCALE GENOMIC DNA]</scope>
    <source>
        <strain evidence="1 2">OH11</strain>
    </source>
</reference>
<dbReference type="RefSeq" id="WP_123647275.1">
    <property type="nucleotide sequence ID" value="NZ_RCTY01000023.1"/>
</dbReference>
<dbReference type="Proteomes" id="UP000275910">
    <property type="component" value="Unassembled WGS sequence"/>
</dbReference>
<gene>
    <name evidence="1" type="ORF">D9T17_09975</name>
</gene>
<proteinExistence type="predicted"/>
<evidence type="ECO:0000313" key="2">
    <source>
        <dbReference type="Proteomes" id="UP000275910"/>
    </source>
</evidence>
<organism evidence="1 2">
    <name type="scientific">Lysobacter enzymogenes</name>
    <dbReference type="NCBI Taxonomy" id="69"/>
    <lineage>
        <taxon>Bacteria</taxon>
        <taxon>Pseudomonadati</taxon>
        <taxon>Pseudomonadota</taxon>
        <taxon>Gammaproteobacteria</taxon>
        <taxon>Lysobacterales</taxon>
        <taxon>Lysobacteraceae</taxon>
        <taxon>Lysobacter</taxon>
    </lineage>
</organism>
<comment type="caution">
    <text evidence="1">The sequence shown here is derived from an EMBL/GenBank/DDBJ whole genome shotgun (WGS) entry which is preliminary data.</text>
</comment>
<dbReference type="EMBL" id="RCTY01000023">
    <property type="protein sequence ID" value="ROU07281.1"/>
    <property type="molecule type" value="Genomic_DNA"/>
</dbReference>
<accession>A0A3N2RIU6</accession>
<dbReference type="AlphaFoldDB" id="A0A3N2RIU6"/>